<proteinExistence type="predicted"/>
<dbReference type="EMBL" id="UZAG01000449">
    <property type="protein sequence ID" value="VDO08463.1"/>
    <property type="molecule type" value="Genomic_DNA"/>
</dbReference>
<keyword evidence="1" id="KW-1133">Transmembrane helix</keyword>
<keyword evidence="3" id="KW-1185">Reference proteome</keyword>
<protein>
    <submittedName>
        <fullName evidence="2">Uncharacterized protein</fullName>
    </submittedName>
</protein>
<keyword evidence="1" id="KW-0812">Transmembrane</keyword>
<gene>
    <name evidence="2" type="ORF">BTMF_LOCUS723</name>
</gene>
<dbReference type="Proteomes" id="UP000280834">
    <property type="component" value="Unassembled WGS sequence"/>
</dbReference>
<dbReference type="AlphaFoldDB" id="A0A3P7TM64"/>
<name>A0A3P7TM64_9BILA</name>
<evidence type="ECO:0000313" key="2">
    <source>
        <dbReference type="EMBL" id="VDO08463.1"/>
    </source>
</evidence>
<feature type="transmembrane region" description="Helical" evidence="1">
    <location>
        <begin position="37"/>
        <end position="54"/>
    </location>
</feature>
<reference evidence="2 3" key="1">
    <citation type="submission" date="2018-11" db="EMBL/GenBank/DDBJ databases">
        <authorList>
            <consortium name="Pathogen Informatics"/>
        </authorList>
    </citation>
    <scope>NUCLEOTIDE SEQUENCE [LARGE SCALE GENOMIC DNA]</scope>
</reference>
<evidence type="ECO:0000313" key="3">
    <source>
        <dbReference type="Proteomes" id="UP000280834"/>
    </source>
</evidence>
<evidence type="ECO:0000256" key="1">
    <source>
        <dbReference type="SAM" id="Phobius"/>
    </source>
</evidence>
<accession>A0A3P7TM64</accession>
<keyword evidence="1" id="KW-0472">Membrane</keyword>
<sequence length="61" mass="7133">MSTLHYMFPSAFIERPVIVGPIVTFTMSTTVHPQEKVMYINKFCTIFWILGIRIKRSRAVK</sequence>
<organism evidence="2 3">
    <name type="scientific">Brugia timori</name>
    <dbReference type="NCBI Taxonomy" id="42155"/>
    <lineage>
        <taxon>Eukaryota</taxon>
        <taxon>Metazoa</taxon>
        <taxon>Ecdysozoa</taxon>
        <taxon>Nematoda</taxon>
        <taxon>Chromadorea</taxon>
        <taxon>Rhabditida</taxon>
        <taxon>Spirurina</taxon>
        <taxon>Spiruromorpha</taxon>
        <taxon>Filarioidea</taxon>
        <taxon>Onchocercidae</taxon>
        <taxon>Brugia</taxon>
    </lineage>
</organism>